<keyword evidence="1" id="KW-0012">Acyltransferase</keyword>
<proteinExistence type="predicted"/>
<dbReference type="GO" id="GO:0004742">
    <property type="term" value="F:dihydrolipoyllysine-residue acetyltransferase activity"/>
    <property type="evidence" value="ECO:0007669"/>
    <property type="project" value="UniProtKB-EC"/>
</dbReference>
<protein>
    <submittedName>
        <fullName evidence="1">2-oxo acid dehydrogenases acyltransferase (Catalytic domain) domain-containing protein</fullName>
        <ecNumber evidence="1">2.3.1.12</ecNumber>
    </submittedName>
</protein>
<dbReference type="AlphaFoldDB" id="A0A086LQ04"/>
<name>A0A086LQ04_TOXGO</name>
<dbReference type="EC" id="2.3.1.12" evidence="1"/>
<dbReference type="EMBL" id="AFYV02002423">
    <property type="protein sequence ID" value="KFG58722.1"/>
    <property type="molecule type" value="Genomic_DNA"/>
</dbReference>
<reference evidence="1 2" key="1">
    <citation type="submission" date="2014-05" db="EMBL/GenBank/DDBJ databases">
        <authorList>
            <person name="Sibley D."/>
            <person name="Venepally P."/>
            <person name="Karamycheva S."/>
            <person name="Hadjithomas M."/>
            <person name="Khan A."/>
            <person name="Brunk B."/>
            <person name="Roos D."/>
            <person name="Caler E."/>
            <person name="Lorenzi H."/>
        </authorList>
    </citation>
    <scope>NUCLEOTIDE SEQUENCE [LARGE SCALE GENOMIC DNA]</scope>
    <source>
        <strain evidence="1 2">RUB</strain>
    </source>
</reference>
<sequence>GEGVAGESGNDAASSPI</sequence>
<organism evidence="1 2">
    <name type="scientific">Toxoplasma gondii RUB</name>
    <dbReference type="NCBI Taxonomy" id="935652"/>
    <lineage>
        <taxon>Eukaryota</taxon>
        <taxon>Sar</taxon>
        <taxon>Alveolata</taxon>
        <taxon>Apicomplexa</taxon>
        <taxon>Conoidasida</taxon>
        <taxon>Coccidia</taxon>
        <taxon>Eucoccidiorida</taxon>
        <taxon>Eimeriorina</taxon>
        <taxon>Sarcocystidae</taxon>
        <taxon>Toxoplasma</taxon>
    </lineage>
</organism>
<evidence type="ECO:0000313" key="2">
    <source>
        <dbReference type="Proteomes" id="UP000028834"/>
    </source>
</evidence>
<gene>
    <name evidence="1" type="ORF">TGRUB_319920B</name>
</gene>
<feature type="non-terminal residue" evidence="1">
    <location>
        <position position="17"/>
    </location>
</feature>
<evidence type="ECO:0000313" key="1">
    <source>
        <dbReference type="EMBL" id="KFG58722.1"/>
    </source>
</evidence>
<comment type="caution">
    <text evidence="1">The sequence shown here is derived from an EMBL/GenBank/DDBJ whole genome shotgun (WGS) entry which is preliminary data.</text>
</comment>
<dbReference type="Proteomes" id="UP000028834">
    <property type="component" value="Unassembled WGS sequence"/>
</dbReference>
<feature type="non-terminal residue" evidence="1">
    <location>
        <position position="1"/>
    </location>
</feature>
<accession>A0A086LQ04</accession>
<dbReference type="VEuPathDB" id="ToxoDB:TGRUB_319920B"/>
<keyword evidence="1" id="KW-0808">Transferase</keyword>